<accession>A0A2V1K1V9</accession>
<feature type="signal peptide" evidence="1">
    <location>
        <begin position="1"/>
        <end position="20"/>
    </location>
</feature>
<comment type="caution">
    <text evidence="2">The sequence shown here is derived from an EMBL/GenBank/DDBJ whole genome shotgun (WGS) entry which is preliminary data.</text>
</comment>
<protein>
    <recommendedName>
        <fullName evidence="4">Lipoprotein</fullName>
    </recommendedName>
</protein>
<feature type="chain" id="PRO_5015913817" description="Lipoprotein" evidence="1">
    <location>
        <begin position="21"/>
        <end position="98"/>
    </location>
</feature>
<dbReference type="Proteomes" id="UP000245212">
    <property type="component" value="Unassembled WGS sequence"/>
</dbReference>
<dbReference type="RefSeq" id="WP_109061409.1">
    <property type="nucleotide sequence ID" value="NZ_QETA01000002.1"/>
</dbReference>
<dbReference type="AlphaFoldDB" id="A0A2V1K1V9"/>
<evidence type="ECO:0000256" key="1">
    <source>
        <dbReference type="SAM" id="SignalP"/>
    </source>
</evidence>
<dbReference type="EMBL" id="QETA01000002">
    <property type="protein sequence ID" value="PWF24131.1"/>
    <property type="molecule type" value="Genomic_DNA"/>
</dbReference>
<organism evidence="2 3">
    <name type="scientific">Corticimicrobacter populi</name>
    <dbReference type="NCBI Taxonomy" id="2175229"/>
    <lineage>
        <taxon>Bacteria</taxon>
        <taxon>Pseudomonadati</taxon>
        <taxon>Pseudomonadota</taxon>
        <taxon>Betaproteobacteria</taxon>
        <taxon>Burkholderiales</taxon>
        <taxon>Alcaligenaceae</taxon>
        <taxon>Corticimicrobacter</taxon>
    </lineage>
</organism>
<keyword evidence="1" id="KW-0732">Signal</keyword>
<name>A0A2V1K1V9_9BURK</name>
<keyword evidence="3" id="KW-1185">Reference proteome</keyword>
<dbReference type="PROSITE" id="PS51257">
    <property type="entry name" value="PROKAR_LIPOPROTEIN"/>
    <property type="match status" value="1"/>
</dbReference>
<evidence type="ECO:0000313" key="2">
    <source>
        <dbReference type="EMBL" id="PWF24131.1"/>
    </source>
</evidence>
<sequence length="98" mass="10300">MKKTIVLLALAGLLAGCQHAGSASSAKAHPEIGSKAWYAWVDEAAGVSDGQGHGPDYGSAEWCRAAHWRVFGVRDDGGENCSPAWQQSVDKALRIAGH</sequence>
<reference evidence="3" key="1">
    <citation type="submission" date="2018-05" db="EMBL/GenBank/DDBJ databases">
        <authorList>
            <person name="Li Y."/>
        </authorList>
    </citation>
    <scope>NUCLEOTIDE SEQUENCE [LARGE SCALE GENOMIC DNA]</scope>
    <source>
        <strain evidence="3">3d-2-2</strain>
    </source>
</reference>
<evidence type="ECO:0008006" key="4">
    <source>
        <dbReference type="Google" id="ProtNLM"/>
    </source>
</evidence>
<gene>
    <name evidence="2" type="ORF">DD235_07455</name>
</gene>
<evidence type="ECO:0000313" key="3">
    <source>
        <dbReference type="Proteomes" id="UP000245212"/>
    </source>
</evidence>
<proteinExistence type="predicted"/>